<evidence type="ECO:0000313" key="4">
    <source>
        <dbReference type="EMBL" id="OJJ07896.1"/>
    </source>
</evidence>
<proteinExistence type="predicted"/>
<reference evidence="5" key="1">
    <citation type="journal article" date="2017" name="Genome Biol.">
        <title>Comparative genomics reveals high biological diversity and specific adaptations in the industrially and medically important fungal genus Aspergillus.</title>
        <authorList>
            <person name="de Vries R.P."/>
            <person name="Riley R."/>
            <person name="Wiebenga A."/>
            <person name="Aguilar-Osorio G."/>
            <person name="Amillis S."/>
            <person name="Uchima C.A."/>
            <person name="Anderluh G."/>
            <person name="Asadollahi M."/>
            <person name="Askin M."/>
            <person name="Barry K."/>
            <person name="Battaglia E."/>
            <person name="Bayram O."/>
            <person name="Benocci T."/>
            <person name="Braus-Stromeyer S.A."/>
            <person name="Caldana C."/>
            <person name="Canovas D."/>
            <person name="Cerqueira G.C."/>
            <person name="Chen F."/>
            <person name="Chen W."/>
            <person name="Choi C."/>
            <person name="Clum A."/>
            <person name="Dos Santos R.A."/>
            <person name="Damasio A.R."/>
            <person name="Diallinas G."/>
            <person name="Emri T."/>
            <person name="Fekete E."/>
            <person name="Flipphi M."/>
            <person name="Freyberg S."/>
            <person name="Gallo A."/>
            <person name="Gournas C."/>
            <person name="Habgood R."/>
            <person name="Hainaut M."/>
            <person name="Harispe M.L."/>
            <person name="Henrissat B."/>
            <person name="Hilden K.S."/>
            <person name="Hope R."/>
            <person name="Hossain A."/>
            <person name="Karabika E."/>
            <person name="Karaffa L."/>
            <person name="Karanyi Z."/>
            <person name="Krasevec N."/>
            <person name="Kuo A."/>
            <person name="Kusch H."/>
            <person name="LaButti K."/>
            <person name="Lagendijk E.L."/>
            <person name="Lapidus A."/>
            <person name="Levasseur A."/>
            <person name="Lindquist E."/>
            <person name="Lipzen A."/>
            <person name="Logrieco A.F."/>
            <person name="MacCabe A."/>
            <person name="Maekelae M.R."/>
            <person name="Malavazi I."/>
            <person name="Melin P."/>
            <person name="Meyer V."/>
            <person name="Mielnichuk N."/>
            <person name="Miskei M."/>
            <person name="Molnar A.P."/>
            <person name="Mule G."/>
            <person name="Ngan C.Y."/>
            <person name="Orejas M."/>
            <person name="Orosz E."/>
            <person name="Ouedraogo J.P."/>
            <person name="Overkamp K.M."/>
            <person name="Park H.-S."/>
            <person name="Perrone G."/>
            <person name="Piumi F."/>
            <person name="Punt P.J."/>
            <person name="Ram A.F."/>
            <person name="Ramon A."/>
            <person name="Rauscher S."/>
            <person name="Record E."/>
            <person name="Riano-Pachon D.M."/>
            <person name="Robert V."/>
            <person name="Roehrig J."/>
            <person name="Ruller R."/>
            <person name="Salamov A."/>
            <person name="Salih N.S."/>
            <person name="Samson R.A."/>
            <person name="Sandor E."/>
            <person name="Sanguinetti M."/>
            <person name="Schuetze T."/>
            <person name="Sepcic K."/>
            <person name="Shelest E."/>
            <person name="Sherlock G."/>
            <person name="Sophianopoulou V."/>
            <person name="Squina F.M."/>
            <person name="Sun H."/>
            <person name="Susca A."/>
            <person name="Todd R.B."/>
            <person name="Tsang A."/>
            <person name="Unkles S.E."/>
            <person name="van de Wiele N."/>
            <person name="van Rossen-Uffink D."/>
            <person name="Oliveira J.V."/>
            <person name="Vesth T.C."/>
            <person name="Visser J."/>
            <person name="Yu J.-H."/>
            <person name="Zhou M."/>
            <person name="Andersen M.R."/>
            <person name="Archer D.B."/>
            <person name="Baker S.E."/>
            <person name="Benoit I."/>
            <person name="Brakhage A.A."/>
            <person name="Braus G.H."/>
            <person name="Fischer R."/>
            <person name="Frisvad J.C."/>
            <person name="Goldman G.H."/>
            <person name="Houbraken J."/>
            <person name="Oakley B."/>
            <person name="Pocsi I."/>
            <person name="Scazzocchio C."/>
            <person name="Seiboth B."/>
            <person name="vanKuyk P.A."/>
            <person name="Wortman J."/>
            <person name="Dyer P.S."/>
            <person name="Grigoriev I.V."/>
        </authorList>
    </citation>
    <scope>NUCLEOTIDE SEQUENCE [LARGE SCALE GENOMIC DNA]</scope>
    <source>
        <strain evidence="5">CBS 583.65</strain>
    </source>
</reference>
<dbReference type="RefSeq" id="XP_040673658.1">
    <property type="nucleotide sequence ID" value="XM_040807876.1"/>
</dbReference>
<evidence type="ECO:0000259" key="3">
    <source>
        <dbReference type="Pfam" id="PF05368"/>
    </source>
</evidence>
<gene>
    <name evidence="4" type="ORF">ASPVEDRAFT_142834</name>
</gene>
<dbReference type="GeneID" id="63723387"/>
<evidence type="ECO:0000313" key="5">
    <source>
        <dbReference type="Proteomes" id="UP000184073"/>
    </source>
</evidence>
<evidence type="ECO:0000256" key="1">
    <source>
        <dbReference type="ARBA" id="ARBA00022857"/>
    </source>
</evidence>
<dbReference type="PANTHER" id="PTHR47706:SF9">
    <property type="entry name" value="NMRA-LIKE DOMAIN-CONTAINING PROTEIN-RELATED"/>
    <property type="match status" value="1"/>
</dbReference>
<accession>A0A1L9Q2F6</accession>
<dbReference type="InterPro" id="IPR051609">
    <property type="entry name" value="NmrA/Isoflavone_reductase-like"/>
</dbReference>
<dbReference type="Pfam" id="PF05368">
    <property type="entry name" value="NmrA"/>
    <property type="match status" value="1"/>
</dbReference>
<dbReference type="Gene3D" id="3.40.50.720">
    <property type="entry name" value="NAD(P)-binding Rossmann-like Domain"/>
    <property type="match status" value="1"/>
</dbReference>
<sequence>MAPLIKVAIVGASGETGQSIVNGLLSSSDANFVCATNFIIYSLQIAYIQQEIKALTRPESVSKPINEDLKSRGVEIVPVNLSGPLDKLIEVLSGVDVVISAIFFGSLGDEIPLANAAKAAGVKRFVQSAFMVVIPPRGVVDFREKKEENFNYIQKIRLPYTYIDAGWWYQITLPRLPSGRLDYLLPASQPEQPIGLDGTVPSALADIRDVGRYVAKIITDPRALNKKVHVYNEVHTRDQVYDLLESVSGEKLDRQYISEADAKGRIEKARLALEQNPADSSAFGMLSVSQLFFSWGIRGDNTPEYAAYLGYLSSKDLYPDFEFTTLKDYMIEAIGGKGKGVYQGR</sequence>
<keyword evidence="1" id="KW-0521">NADP</keyword>
<keyword evidence="2" id="KW-0560">Oxidoreductase</keyword>
<dbReference type="OrthoDB" id="419598at2759"/>
<dbReference type="InterPro" id="IPR008030">
    <property type="entry name" value="NmrA-like"/>
</dbReference>
<dbReference type="Proteomes" id="UP000184073">
    <property type="component" value="Unassembled WGS sequence"/>
</dbReference>
<feature type="domain" description="NmrA-like" evidence="3">
    <location>
        <begin position="6"/>
        <end position="268"/>
    </location>
</feature>
<keyword evidence="5" id="KW-1185">Reference proteome</keyword>
<dbReference type="GO" id="GO:0016491">
    <property type="term" value="F:oxidoreductase activity"/>
    <property type="evidence" value="ECO:0007669"/>
    <property type="project" value="UniProtKB-KW"/>
</dbReference>
<organism evidence="4 5">
    <name type="scientific">Aspergillus versicolor CBS 583.65</name>
    <dbReference type="NCBI Taxonomy" id="1036611"/>
    <lineage>
        <taxon>Eukaryota</taxon>
        <taxon>Fungi</taxon>
        <taxon>Dikarya</taxon>
        <taxon>Ascomycota</taxon>
        <taxon>Pezizomycotina</taxon>
        <taxon>Eurotiomycetes</taxon>
        <taxon>Eurotiomycetidae</taxon>
        <taxon>Eurotiales</taxon>
        <taxon>Aspergillaceae</taxon>
        <taxon>Aspergillus</taxon>
        <taxon>Aspergillus subgen. Nidulantes</taxon>
    </lineage>
</organism>
<dbReference type="Gene3D" id="3.90.25.10">
    <property type="entry name" value="UDP-galactose 4-epimerase, domain 1"/>
    <property type="match status" value="1"/>
</dbReference>
<dbReference type="SUPFAM" id="SSF51735">
    <property type="entry name" value="NAD(P)-binding Rossmann-fold domains"/>
    <property type="match status" value="1"/>
</dbReference>
<dbReference type="AlphaFoldDB" id="A0A1L9Q2F6"/>
<name>A0A1L9Q2F6_ASPVE</name>
<dbReference type="STRING" id="1036611.A0A1L9Q2F6"/>
<dbReference type="PANTHER" id="PTHR47706">
    <property type="entry name" value="NMRA-LIKE FAMILY PROTEIN"/>
    <property type="match status" value="1"/>
</dbReference>
<evidence type="ECO:0000256" key="2">
    <source>
        <dbReference type="ARBA" id="ARBA00023002"/>
    </source>
</evidence>
<dbReference type="EMBL" id="KV878138">
    <property type="protein sequence ID" value="OJJ07896.1"/>
    <property type="molecule type" value="Genomic_DNA"/>
</dbReference>
<dbReference type="VEuPathDB" id="FungiDB:ASPVEDRAFT_142834"/>
<dbReference type="InterPro" id="IPR036291">
    <property type="entry name" value="NAD(P)-bd_dom_sf"/>
</dbReference>
<protein>
    <recommendedName>
        <fullName evidence="3">NmrA-like domain-containing protein</fullName>
    </recommendedName>
</protein>